<feature type="transmembrane region" description="Helical" evidence="6">
    <location>
        <begin position="165"/>
        <end position="184"/>
    </location>
</feature>
<dbReference type="EMBL" id="LUXO01000022">
    <property type="protein sequence ID" value="KZV04031.1"/>
    <property type="molecule type" value="Genomic_DNA"/>
</dbReference>
<dbReference type="InterPro" id="IPR053160">
    <property type="entry name" value="MFS_DHA3_Transporter"/>
</dbReference>
<proteinExistence type="predicted"/>
<evidence type="ECO:0000313" key="11">
    <source>
        <dbReference type="Proteomes" id="UP000076872"/>
    </source>
</evidence>
<dbReference type="SUPFAM" id="SSF103473">
    <property type="entry name" value="MFS general substrate transporter"/>
    <property type="match status" value="1"/>
</dbReference>
<dbReference type="Proteomes" id="UP000076989">
    <property type="component" value="Unassembled WGS sequence"/>
</dbReference>
<name>A0A0R2G8D3_LACPN</name>
<dbReference type="Pfam" id="PF07690">
    <property type="entry name" value="MFS_1"/>
    <property type="match status" value="1"/>
</dbReference>
<feature type="transmembrane region" description="Helical" evidence="6">
    <location>
        <begin position="338"/>
        <end position="361"/>
    </location>
</feature>
<reference evidence="11 12" key="1">
    <citation type="submission" date="2016-03" db="EMBL/GenBank/DDBJ databases">
        <title>Comparative genomics of 54 Lactobacillus plantarum strains reveals genomic uncoupling from niche constraints.</title>
        <authorList>
            <person name="Martino M.E."/>
        </authorList>
    </citation>
    <scope>NUCLEOTIDE SEQUENCE [LARGE SCALE GENOMIC DNA]</scope>
    <source>
        <strain evidence="9 12">19.1</strain>
        <strain evidence="10 11">NAB2</strain>
        <strain evidence="8 13">Nizo2260</strain>
    </source>
</reference>
<dbReference type="KEGG" id="lpb:SH83_07500"/>
<sequence>MLSPLTRRNLTLSYGYAACAFFGINTLWVIFLQQQGLSLVEIGLCESVFHLTSFLSEVPSGVIADRFGYRPVLIISRLMAIGHALIMLTAHSLGWFLLAFILQAWAYNLQSGTIEAAQYDNLVNTQATQHYPRVTTILNTTIEVADTLGVVLAGWLMPQHLSVTYWVYLAAALIAILAISGLRVPQRQLTKTHSAQPSLRTILRAAAHLLVTQRRLRLLMIFDALFSALGTTYYYYFQTVMTAQHFSGRLITTILIASMALNIVAIQLTPWLQRHQTQHQLLYGLCLSMIMALLSAFSHAIGLLVLIYLVINSLMALIEPLFSNYYNQLIPNGQRATLLSVASMVFSLAMISAFPLIGWLIQRVGFAVTFGSCGLLTLIALLSLYGYARRRAVQH</sequence>
<dbReference type="InterPro" id="IPR036259">
    <property type="entry name" value="MFS_trans_sf"/>
</dbReference>
<comment type="caution">
    <text evidence="9">The sequence shown here is derived from an EMBL/GenBank/DDBJ whole genome shotgun (WGS) entry which is preliminary data.</text>
</comment>
<feature type="transmembrane region" description="Helical" evidence="6">
    <location>
        <begin position="78"/>
        <end position="102"/>
    </location>
</feature>
<dbReference type="GO" id="GO:0022857">
    <property type="term" value="F:transmembrane transporter activity"/>
    <property type="evidence" value="ECO:0007669"/>
    <property type="project" value="InterPro"/>
</dbReference>
<evidence type="ECO:0000313" key="12">
    <source>
        <dbReference type="Proteomes" id="UP000076882"/>
    </source>
</evidence>
<dbReference type="PATRIC" id="fig|1590.144.peg.1558"/>
<dbReference type="AlphaFoldDB" id="A0A0R2G8D3"/>
<gene>
    <name evidence="9" type="ORF">Lp19_3196</name>
    <name evidence="10" type="ORF">NAB2_0958</name>
    <name evidence="8" type="ORF">Nizo2260_0417</name>
</gene>
<feature type="transmembrane region" description="Helical" evidence="6">
    <location>
        <begin position="281"/>
        <end position="301"/>
    </location>
</feature>
<evidence type="ECO:0000259" key="7">
    <source>
        <dbReference type="PROSITE" id="PS50850"/>
    </source>
</evidence>
<evidence type="ECO:0000313" key="8">
    <source>
        <dbReference type="EMBL" id="KZU06876.1"/>
    </source>
</evidence>
<keyword evidence="2" id="KW-0813">Transport</keyword>
<feature type="transmembrane region" description="Helical" evidence="6">
    <location>
        <begin position="218"/>
        <end position="237"/>
    </location>
</feature>
<dbReference type="Proteomes" id="UP000076882">
    <property type="component" value="Unassembled WGS sequence"/>
</dbReference>
<evidence type="ECO:0000256" key="3">
    <source>
        <dbReference type="ARBA" id="ARBA00022692"/>
    </source>
</evidence>
<evidence type="ECO:0000256" key="1">
    <source>
        <dbReference type="ARBA" id="ARBA00004651"/>
    </source>
</evidence>
<dbReference type="EMBL" id="LUXM01000040">
    <property type="protein sequence ID" value="KZU91910.1"/>
    <property type="molecule type" value="Genomic_DNA"/>
</dbReference>
<keyword evidence="5 6" id="KW-0472">Membrane</keyword>
<accession>A0A0R2G8D3</accession>
<keyword evidence="4 6" id="KW-1133">Transmembrane helix</keyword>
<dbReference type="Proteomes" id="UP000076872">
    <property type="component" value="Unassembled WGS sequence"/>
</dbReference>
<feature type="transmembrane region" description="Helical" evidence="6">
    <location>
        <begin position="249"/>
        <end position="269"/>
    </location>
</feature>
<dbReference type="Gene3D" id="1.20.1250.20">
    <property type="entry name" value="MFS general substrate transporter like domains"/>
    <property type="match status" value="1"/>
</dbReference>
<dbReference type="EMBL" id="LUWI01000010">
    <property type="protein sequence ID" value="KZU06876.1"/>
    <property type="molecule type" value="Genomic_DNA"/>
</dbReference>
<feature type="transmembrane region" description="Helical" evidence="6">
    <location>
        <begin position="367"/>
        <end position="388"/>
    </location>
</feature>
<protein>
    <recommendedName>
        <fullName evidence="7">Major facilitator superfamily (MFS) profile domain-containing protein</fullName>
    </recommendedName>
</protein>
<evidence type="ECO:0000256" key="2">
    <source>
        <dbReference type="ARBA" id="ARBA00022448"/>
    </source>
</evidence>
<dbReference type="PANTHER" id="PTHR23530:SF1">
    <property type="entry name" value="PERMEASE, MAJOR FACILITATOR SUPERFAMILY-RELATED"/>
    <property type="match status" value="1"/>
</dbReference>
<evidence type="ECO:0000313" key="10">
    <source>
        <dbReference type="EMBL" id="KZV04031.1"/>
    </source>
</evidence>
<dbReference type="InterPro" id="IPR020846">
    <property type="entry name" value="MFS_dom"/>
</dbReference>
<dbReference type="PROSITE" id="PS50850">
    <property type="entry name" value="MFS"/>
    <property type="match status" value="1"/>
</dbReference>
<feature type="transmembrane region" description="Helical" evidence="6">
    <location>
        <begin position="12"/>
        <end position="32"/>
    </location>
</feature>
<comment type="subcellular location">
    <subcellularLocation>
        <location evidence="1">Cell membrane</location>
        <topology evidence="1">Multi-pass membrane protein</topology>
    </subcellularLocation>
</comment>
<keyword evidence="3 6" id="KW-0812">Transmembrane</keyword>
<feature type="transmembrane region" description="Helical" evidence="6">
    <location>
        <begin position="307"/>
        <end position="326"/>
    </location>
</feature>
<organism evidence="9 12">
    <name type="scientific">Lactiplantibacillus plantarum</name>
    <name type="common">Lactobacillus plantarum</name>
    <dbReference type="NCBI Taxonomy" id="1590"/>
    <lineage>
        <taxon>Bacteria</taxon>
        <taxon>Bacillati</taxon>
        <taxon>Bacillota</taxon>
        <taxon>Bacilli</taxon>
        <taxon>Lactobacillales</taxon>
        <taxon>Lactobacillaceae</taxon>
        <taxon>Lactiplantibacillus</taxon>
    </lineage>
</organism>
<evidence type="ECO:0000256" key="6">
    <source>
        <dbReference type="SAM" id="Phobius"/>
    </source>
</evidence>
<dbReference type="InterPro" id="IPR011701">
    <property type="entry name" value="MFS"/>
</dbReference>
<evidence type="ECO:0000256" key="4">
    <source>
        <dbReference type="ARBA" id="ARBA00022989"/>
    </source>
</evidence>
<evidence type="ECO:0000313" key="9">
    <source>
        <dbReference type="EMBL" id="KZU91910.1"/>
    </source>
</evidence>
<dbReference type="GO" id="GO:0005886">
    <property type="term" value="C:plasma membrane"/>
    <property type="evidence" value="ECO:0007669"/>
    <property type="project" value="UniProtKB-SubCell"/>
</dbReference>
<dbReference type="RefSeq" id="WP_013355537.1">
    <property type="nucleotide sequence ID" value="NZ_BLJR01000007.1"/>
</dbReference>
<dbReference type="PANTHER" id="PTHR23530">
    <property type="entry name" value="TRANSPORT PROTEIN-RELATED"/>
    <property type="match status" value="1"/>
</dbReference>
<evidence type="ECO:0000256" key="5">
    <source>
        <dbReference type="ARBA" id="ARBA00023136"/>
    </source>
</evidence>
<evidence type="ECO:0000313" key="13">
    <source>
        <dbReference type="Proteomes" id="UP000076989"/>
    </source>
</evidence>
<feature type="domain" description="Major facilitator superfamily (MFS) profile" evidence="7">
    <location>
        <begin position="1"/>
        <end position="392"/>
    </location>
</feature>